<name>A0AAN9QIZ2_CANGL</name>
<evidence type="ECO:0000256" key="2">
    <source>
        <dbReference type="SAM" id="SignalP"/>
    </source>
</evidence>
<feature type="region of interest" description="Disordered" evidence="1">
    <location>
        <begin position="50"/>
        <end position="69"/>
    </location>
</feature>
<evidence type="ECO:0000256" key="1">
    <source>
        <dbReference type="SAM" id="MobiDB-lite"/>
    </source>
</evidence>
<feature type="chain" id="PRO_5042981342" evidence="2">
    <location>
        <begin position="17"/>
        <end position="82"/>
    </location>
</feature>
<comment type="caution">
    <text evidence="3">The sequence shown here is derived from an EMBL/GenBank/DDBJ whole genome shotgun (WGS) entry which is preliminary data.</text>
</comment>
<keyword evidence="2" id="KW-0732">Signal</keyword>
<dbReference type="EMBL" id="JAYMYQ010000004">
    <property type="protein sequence ID" value="KAK7336426.1"/>
    <property type="molecule type" value="Genomic_DNA"/>
</dbReference>
<evidence type="ECO:0000313" key="4">
    <source>
        <dbReference type="Proteomes" id="UP001367508"/>
    </source>
</evidence>
<organism evidence="3 4">
    <name type="scientific">Canavalia gladiata</name>
    <name type="common">Sword bean</name>
    <name type="synonym">Dolichos gladiatus</name>
    <dbReference type="NCBI Taxonomy" id="3824"/>
    <lineage>
        <taxon>Eukaryota</taxon>
        <taxon>Viridiplantae</taxon>
        <taxon>Streptophyta</taxon>
        <taxon>Embryophyta</taxon>
        <taxon>Tracheophyta</taxon>
        <taxon>Spermatophyta</taxon>
        <taxon>Magnoliopsida</taxon>
        <taxon>eudicotyledons</taxon>
        <taxon>Gunneridae</taxon>
        <taxon>Pentapetalae</taxon>
        <taxon>rosids</taxon>
        <taxon>fabids</taxon>
        <taxon>Fabales</taxon>
        <taxon>Fabaceae</taxon>
        <taxon>Papilionoideae</taxon>
        <taxon>50 kb inversion clade</taxon>
        <taxon>NPAAA clade</taxon>
        <taxon>indigoferoid/millettioid clade</taxon>
        <taxon>Phaseoleae</taxon>
        <taxon>Canavalia</taxon>
    </lineage>
</organism>
<feature type="compositionally biased region" description="Polar residues" evidence="1">
    <location>
        <begin position="50"/>
        <end position="62"/>
    </location>
</feature>
<sequence>MLFLIALSHFHFLTTTYPFLRVSQPISSSPQKNLLLKSPGISVRSSTLLSHNTGDTATNPGSRKQRASDFGVLRRSIEKLCC</sequence>
<accession>A0AAN9QIZ2</accession>
<feature type="signal peptide" evidence="2">
    <location>
        <begin position="1"/>
        <end position="16"/>
    </location>
</feature>
<dbReference type="Proteomes" id="UP001367508">
    <property type="component" value="Unassembled WGS sequence"/>
</dbReference>
<dbReference type="AlphaFoldDB" id="A0AAN9QIZ2"/>
<gene>
    <name evidence="3" type="ORF">VNO77_16967</name>
</gene>
<reference evidence="3 4" key="1">
    <citation type="submission" date="2024-01" db="EMBL/GenBank/DDBJ databases">
        <title>The genomes of 5 underutilized Papilionoideae crops provide insights into root nodulation and disease resistanc.</title>
        <authorList>
            <person name="Jiang F."/>
        </authorList>
    </citation>
    <scope>NUCLEOTIDE SEQUENCE [LARGE SCALE GENOMIC DNA]</scope>
    <source>
        <strain evidence="3">LVBAO_FW01</strain>
        <tissue evidence="3">Leaves</tissue>
    </source>
</reference>
<protein>
    <submittedName>
        <fullName evidence="3">Uncharacterized protein</fullName>
    </submittedName>
</protein>
<proteinExistence type="predicted"/>
<keyword evidence="4" id="KW-1185">Reference proteome</keyword>
<evidence type="ECO:0000313" key="3">
    <source>
        <dbReference type="EMBL" id="KAK7336426.1"/>
    </source>
</evidence>